<accession>A0A6A6HST4</accession>
<dbReference type="RefSeq" id="XP_033675504.1">
    <property type="nucleotide sequence ID" value="XM_033834259.1"/>
</dbReference>
<dbReference type="OrthoDB" id="3812182at2759"/>
<gene>
    <name evidence="1" type="ORF">BU26DRAFT_572685</name>
</gene>
<protein>
    <submittedName>
        <fullName evidence="1">Uncharacterized protein</fullName>
    </submittedName>
</protein>
<dbReference type="GeneID" id="54587589"/>
<dbReference type="Proteomes" id="UP000800094">
    <property type="component" value="Unassembled WGS sequence"/>
</dbReference>
<keyword evidence="2" id="KW-1185">Reference proteome</keyword>
<organism evidence="1 2">
    <name type="scientific">Trematosphaeria pertusa</name>
    <dbReference type="NCBI Taxonomy" id="390896"/>
    <lineage>
        <taxon>Eukaryota</taxon>
        <taxon>Fungi</taxon>
        <taxon>Dikarya</taxon>
        <taxon>Ascomycota</taxon>
        <taxon>Pezizomycotina</taxon>
        <taxon>Dothideomycetes</taxon>
        <taxon>Pleosporomycetidae</taxon>
        <taxon>Pleosporales</taxon>
        <taxon>Massarineae</taxon>
        <taxon>Trematosphaeriaceae</taxon>
        <taxon>Trematosphaeria</taxon>
    </lineage>
</organism>
<dbReference type="EMBL" id="ML987217">
    <property type="protein sequence ID" value="KAF2240500.1"/>
    <property type="molecule type" value="Genomic_DNA"/>
</dbReference>
<name>A0A6A6HST4_9PLEO</name>
<sequence length="196" mass="22893">MTACPPEYISITMDTMEAQMPEAGEEGQPASRLELLPRELRDRIYFYLGFPVARRCLHYCDKPCTGYTEFRGNAQYVYRLERSKLQALLRVGRLSRREYREWEKEQAARLDLRESLAEYKDECQLLHAVSAALGASRMSGRDEDGIKHSNFPAPKCGLFFANRFFYDDMSSCFRIASTIDRDQRKQARLQRKFHVP</sequence>
<evidence type="ECO:0000313" key="1">
    <source>
        <dbReference type="EMBL" id="KAF2240500.1"/>
    </source>
</evidence>
<proteinExistence type="predicted"/>
<reference evidence="1" key="1">
    <citation type="journal article" date="2020" name="Stud. Mycol.">
        <title>101 Dothideomycetes genomes: a test case for predicting lifestyles and emergence of pathogens.</title>
        <authorList>
            <person name="Haridas S."/>
            <person name="Albert R."/>
            <person name="Binder M."/>
            <person name="Bloem J."/>
            <person name="Labutti K."/>
            <person name="Salamov A."/>
            <person name="Andreopoulos B."/>
            <person name="Baker S."/>
            <person name="Barry K."/>
            <person name="Bills G."/>
            <person name="Bluhm B."/>
            <person name="Cannon C."/>
            <person name="Castanera R."/>
            <person name="Culley D."/>
            <person name="Daum C."/>
            <person name="Ezra D."/>
            <person name="Gonzalez J."/>
            <person name="Henrissat B."/>
            <person name="Kuo A."/>
            <person name="Liang C."/>
            <person name="Lipzen A."/>
            <person name="Lutzoni F."/>
            <person name="Magnuson J."/>
            <person name="Mondo S."/>
            <person name="Nolan M."/>
            <person name="Ohm R."/>
            <person name="Pangilinan J."/>
            <person name="Park H.-J."/>
            <person name="Ramirez L."/>
            <person name="Alfaro M."/>
            <person name="Sun H."/>
            <person name="Tritt A."/>
            <person name="Yoshinaga Y."/>
            <person name="Zwiers L.-H."/>
            <person name="Turgeon B."/>
            <person name="Goodwin S."/>
            <person name="Spatafora J."/>
            <person name="Crous P."/>
            <person name="Grigoriev I."/>
        </authorList>
    </citation>
    <scope>NUCLEOTIDE SEQUENCE</scope>
    <source>
        <strain evidence="1">CBS 122368</strain>
    </source>
</reference>
<dbReference type="AlphaFoldDB" id="A0A6A6HST4"/>
<evidence type="ECO:0000313" key="2">
    <source>
        <dbReference type="Proteomes" id="UP000800094"/>
    </source>
</evidence>